<dbReference type="GO" id="GO:0005840">
    <property type="term" value="C:ribosome"/>
    <property type="evidence" value="ECO:0007669"/>
    <property type="project" value="UniProtKB-KW"/>
</dbReference>
<proteinExistence type="inferred from homology"/>
<dbReference type="GO" id="GO:0043022">
    <property type="term" value="F:ribosome binding"/>
    <property type="evidence" value="ECO:0007669"/>
    <property type="project" value="InterPro"/>
</dbReference>
<dbReference type="SMART" id="SM00320">
    <property type="entry name" value="WD40"/>
    <property type="match status" value="7"/>
</dbReference>
<dbReference type="InterPro" id="IPR019775">
    <property type="entry name" value="WD40_repeat_CS"/>
</dbReference>
<reference evidence="7" key="1">
    <citation type="submission" date="2022-08" db="EMBL/GenBank/DDBJ databases">
        <authorList>
            <person name="Marques A."/>
        </authorList>
    </citation>
    <scope>NUCLEOTIDE SEQUENCE</scope>
    <source>
        <strain evidence="7">RhyPub2mFocal</strain>
        <tissue evidence="7">Leaves</tissue>
    </source>
</reference>
<comment type="caution">
    <text evidence="7">The sequence shown here is derived from an EMBL/GenBank/DDBJ whole genome shotgun (WGS) entry which is preliminary data.</text>
</comment>
<feature type="repeat" description="WD" evidence="6">
    <location>
        <begin position="69"/>
        <end position="110"/>
    </location>
</feature>
<dbReference type="Pfam" id="PF00400">
    <property type="entry name" value="WD40"/>
    <property type="match status" value="6"/>
</dbReference>
<organism evidence="7 8">
    <name type="scientific">Rhynchospora pubera</name>
    <dbReference type="NCBI Taxonomy" id="906938"/>
    <lineage>
        <taxon>Eukaryota</taxon>
        <taxon>Viridiplantae</taxon>
        <taxon>Streptophyta</taxon>
        <taxon>Embryophyta</taxon>
        <taxon>Tracheophyta</taxon>
        <taxon>Spermatophyta</taxon>
        <taxon>Magnoliopsida</taxon>
        <taxon>Liliopsida</taxon>
        <taxon>Poales</taxon>
        <taxon>Cyperaceae</taxon>
        <taxon>Cyperoideae</taxon>
        <taxon>Rhynchosporeae</taxon>
        <taxon>Rhynchospora</taxon>
    </lineage>
</organism>
<dbReference type="PRINTS" id="PR00320">
    <property type="entry name" value="GPROTEINBRPT"/>
</dbReference>
<evidence type="ECO:0000313" key="8">
    <source>
        <dbReference type="Proteomes" id="UP001140206"/>
    </source>
</evidence>
<feature type="repeat" description="WD" evidence="6">
    <location>
        <begin position="293"/>
        <end position="318"/>
    </location>
</feature>
<evidence type="ECO:0000256" key="4">
    <source>
        <dbReference type="ARBA" id="ARBA00022980"/>
    </source>
</evidence>
<evidence type="ECO:0000256" key="5">
    <source>
        <dbReference type="ARBA" id="ARBA00023274"/>
    </source>
</evidence>
<evidence type="ECO:0000313" key="7">
    <source>
        <dbReference type="EMBL" id="KAJ4749346.1"/>
    </source>
</evidence>
<feature type="repeat" description="WD" evidence="6">
    <location>
        <begin position="196"/>
        <end position="237"/>
    </location>
</feature>
<dbReference type="GO" id="GO:1990904">
    <property type="term" value="C:ribonucleoprotein complex"/>
    <property type="evidence" value="ECO:0007669"/>
    <property type="project" value="UniProtKB-KW"/>
</dbReference>
<name>A0AAV8C1H1_9POAL</name>
<keyword evidence="8" id="KW-1185">Reference proteome</keyword>
<dbReference type="AlphaFoldDB" id="A0AAV8C1H1"/>
<dbReference type="InterPro" id="IPR036322">
    <property type="entry name" value="WD40_repeat_dom_sf"/>
</dbReference>
<keyword evidence="4" id="KW-0689">Ribosomal protein</keyword>
<dbReference type="GO" id="GO:0045182">
    <property type="term" value="F:translation regulator activity"/>
    <property type="evidence" value="ECO:0007669"/>
    <property type="project" value="InterPro"/>
</dbReference>
<evidence type="ECO:0000256" key="2">
    <source>
        <dbReference type="ARBA" id="ARBA00022574"/>
    </source>
</evidence>
<feature type="repeat" description="WD" evidence="6">
    <location>
        <begin position="152"/>
        <end position="189"/>
    </location>
</feature>
<dbReference type="Proteomes" id="UP001140206">
    <property type="component" value="Chromosome 5"/>
</dbReference>
<protein>
    <submittedName>
        <fullName evidence="7">Guanine nucleotide-binding protein beta subunit-like protein</fullName>
    </submittedName>
</protein>
<dbReference type="InterPro" id="IPR001680">
    <property type="entry name" value="WD40_rpt"/>
</dbReference>
<comment type="similarity">
    <text evidence="1">Belongs to the WD repeat G protein beta family. Ribosomal protein RACK1 subfamily.</text>
</comment>
<dbReference type="InterPro" id="IPR015943">
    <property type="entry name" value="WD40/YVTN_repeat-like_dom_sf"/>
</dbReference>
<dbReference type="FunFam" id="2.130.10.10:FF:000018">
    <property type="entry name" value="Receptor for activated C kinase 1"/>
    <property type="match status" value="1"/>
</dbReference>
<dbReference type="PROSITE" id="PS50294">
    <property type="entry name" value="WD_REPEATS_REGION"/>
    <property type="match status" value="5"/>
</dbReference>
<keyword evidence="5" id="KW-0687">Ribonucleoprotein</keyword>
<evidence type="ECO:0000256" key="6">
    <source>
        <dbReference type="PROSITE-ProRule" id="PRU00221"/>
    </source>
</evidence>
<gene>
    <name evidence="7" type="ORF">LUZ62_083751</name>
</gene>
<dbReference type="Gene3D" id="2.130.10.10">
    <property type="entry name" value="YVTN repeat-like/Quinoprotein amine dehydrogenase"/>
    <property type="match status" value="1"/>
</dbReference>
<accession>A0AAV8C1H1</accession>
<sequence>MAEREMLLLVEVGTLRGHSDMVTAIATPSDSAHFLVSSSRDKSLLVWNWNWKTAAETPPTSELHPLRRLTGHSHFVQDVKLSSDSLFALSASCDGDLRLWDIASGATTRRFVGHSNDVLSVAFSRDNRHVVSASRDRTIKIWNTLGECKHTIEGHTDWVSCVSLPPSVFWPTIVSASWDQTLKIWNLTNCKLRCTLTAHTGYVNTVIVSPDASLLASGGRDGMLVLWDLAEERKLYYINVGSIIHALCFCPTRYWVCAATDHCVKILDLETKSVVQDLKIHNPTNNNKMLHCTSLAWSFDGNTLFTGYTDGTIKAWKVTRKSIDDVVEELPIEFNEDFEAPLLEALQNM</sequence>
<dbReference type="EMBL" id="JAMFTS010000005">
    <property type="protein sequence ID" value="KAJ4749346.1"/>
    <property type="molecule type" value="Genomic_DNA"/>
</dbReference>
<evidence type="ECO:0000256" key="1">
    <source>
        <dbReference type="ARBA" id="ARBA00007253"/>
    </source>
</evidence>
<dbReference type="InterPro" id="IPR020472">
    <property type="entry name" value="WD40_PAC1"/>
</dbReference>
<dbReference type="InterPro" id="IPR045223">
    <property type="entry name" value="RACK1-like"/>
</dbReference>
<keyword evidence="2 6" id="KW-0853">WD repeat</keyword>
<feature type="repeat" description="WD" evidence="6">
    <location>
        <begin position="15"/>
        <end position="48"/>
    </location>
</feature>
<dbReference type="PROSITE" id="PS00678">
    <property type="entry name" value="WD_REPEATS_1"/>
    <property type="match status" value="3"/>
</dbReference>
<dbReference type="CDD" id="cd00200">
    <property type="entry name" value="WD40"/>
    <property type="match status" value="1"/>
</dbReference>
<dbReference type="SUPFAM" id="SSF50978">
    <property type="entry name" value="WD40 repeat-like"/>
    <property type="match status" value="1"/>
</dbReference>
<keyword evidence="3" id="KW-0677">Repeat</keyword>
<dbReference type="PROSITE" id="PS50082">
    <property type="entry name" value="WD_REPEATS_2"/>
    <property type="match status" value="6"/>
</dbReference>
<dbReference type="PANTHER" id="PTHR19868">
    <property type="entry name" value="RECEPTOR FOR ACTIVATED PROTEIN KINASE C RACK1"/>
    <property type="match status" value="1"/>
</dbReference>
<evidence type="ECO:0000256" key="3">
    <source>
        <dbReference type="ARBA" id="ARBA00022737"/>
    </source>
</evidence>
<feature type="repeat" description="WD" evidence="6">
    <location>
        <begin position="111"/>
        <end position="143"/>
    </location>
</feature>